<gene>
    <name evidence="2" type="ORF">C7389_104165</name>
</gene>
<feature type="chain" id="PRO_5020241657" evidence="1">
    <location>
        <begin position="29"/>
        <end position="507"/>
    </location>
</feature>
<dbReference type="RefSeq" id="WP_162851687.1">
    <property type="nucleotide sequence ID" value="NZ_SNVV01000004.1"/>
</dbReference>
<evidence type="ECO:0000313" key="2">
    <source>
        <dbReference type="EMBL" id="TDN53811.1"/>
    </source>
</evidence>
<dbReference type="EMBL" id="SNVV01000004">
    <property type="protein sequence ID" value="TDN53811.1"/>
    <property type="molecule type" value="Genomic_DNA"/>
</dbReference>
<dbReference type="AlphaFoldDB" id="A0A4R6E7B6"/>
<organism evidence="2 3">
    <name type="scientific">Azoarcus indigens</name>
    <dbReference type="NCBI Taxonomy" id="29545"/>
    <lineage>
        <taxon>Bacteria</taxon>
        <taxon>Pseudomonadati</taxon>
        <taxon>Pseudomonadota</taxon>
        <taxon>Betaproteobacteria</taxon>
        <taxon>Rhodocyclales</taxon>
        <taxon>Zoogloeaceae</taxon>
        <taxon>Azoarcus</taxon>
    </lineage>
</organism>
<dbReference type="Proteomes" id="UP000295129">
    <property type="component" value="Unassembled WGS sequence"/>
</dbReference>
<evidence type="ECO:0000313" key="3">
    <source>
        <dbReference type="Proteomes" id="UP000295129"/>
    </source>
</evidence>
<sequence length="507" mass="55116">MSAQTFRLKAVAAALGCALAAVGGLVHAQETDVRPSVQTRLTWTDNGGASRDSKESDWIAEVTPSLAVSRRGGRFNGNMNAQFRNTFHTNDSKGDTSYLAFQGRGELEAVEDLFYVDMGGSISRNNLSAFSGRAASDDLNTSKNDETRTWSLAPRLQFRFGDTATAKLGYMSRWYDGGNNLKGSRLGQWTGQVMDPAPQRLFGWGVDYTRSETEFDNSVNARGIQEAGRATLYINVTPQFRLRAIAGHESNDYGAGNKQSGAIYGGGFDWEASERSRLSATIEDRVFGTGYNFSFDHRTARTQWRLSYMRDVTSTVQSFSSEPLIEAQCRAIADSGMEWNGWQLDPDVMYALCMANLGASSAQNVVSNAYFLQRSLRGSVTLLGERNSLTLSVTRSQRSSLNAISGLPVGDDFALSTSIKTSAASASFSHRLTPITSLISTLTRSRTEGSSASGLETRRLLMSVGLNTEFGPKTSGGLNYRYQRAEGSGGGSDFTENAIIANLGLRF</sequence>
<name>A0A4R6E7B6_9RHOO</name>
<reference evidence="2 3" key="1">
    <citation type="submission" date="2019-03" db="EMBL/GenBank/DDBJ databases">
        <title>Genomic Encyclopedia of Type Strains, Phase IV (KMG-IV): sequencing the most valuable type-strain genomes for metagenomic binning, comparative biology and taxonomic classification.</title>
        <authorList>
            <person name="Goeker M."/>
        </authorList>
    </citation>
    <scope>NUCLEOTIDE SEQUENCE [LARGE SCALE GENOMIC DNA]</scope>
    <source>
        <strain evidence="2 3">DSM 12121</strain>
    </source>
</reference>
<keyword evidence="1" id="KW-0732">Signal</keyword>
<evidence type="ECO:0000256" key="1">
    <source>
        <dbReference type="SAM" id="SignalP"/>
    </source>
</evidence>
<feature type="signal peptide" evidence="1">
    <location>
        <begin position="1"/>
        <end position="28"/>
    </location>
</feature>
<dbReference type="InterPro" id="IPR017467">
    <property type="entry name" value="CHP03016_PEP-CTERM"/>
</dbReference>
<protein>
    <submittedName>
        <fullName evidence="2">Uncharacterized protein (PEP-CTERM system associated)</fullName>
    </submittedName>
</protein>
<keyword evidence="3" id="KW-1185">Reference proteome</keyword>
<accession>A0A4R6E7B6</accession>
<dbReference type="NCBIfam" id="TIGR03016">
    <property type="entry name" value="pepcterm_hypo_1"/>
    <property type="match status" value="1"/>
</dbReference>
<comment type="caution">
    <text evidence="2">The sequence shown here is derived from an EMBL/GenBank/DDBJ whole genome shotgun (WGS) entry which is preliminary data.</text>
</comment>
<proteinExistence type="predicted"/>